<dbReference type="eggNOG" id="ENOG5033Z6D">
    <property type="taxonomic scope" value="Bacteria"/>
</dbReference>
<dbReference type="HOGENOM" id="CLU_1432428_0_0_9"/>
<sequence length="189" mass="20682">MNIAFKKCLVFTDCAQKVAEARVRINHICSTFHPAIAIHVNETNGQATTKDPVTGNIVPIKFELCCQEPHFKPTLIDNKIINCGWVRGALLVKNANSGASFGCLDVSLVFQEEQEACGVLSTDHISEFFVRHEGNSTCVVFLSSTSGVIEPYLIMKCVFVVQKDVTRNEKVLPPGCPTKTPPCPCPVDC</sequence>
<gene>
    <name evidence="1" type="ordered locus">Dtox_1750</name>
</gene>
<dbReference type="OrthoDB" id="1808485at2"/>
<dbReference type="Proteomes" id="UP000002217">
    <property type="component" value="Chromosome"/>
</dbReference>
<dbReference type="AlphaFoldDB" id="C8VX31"/>
<accession>C8VX31</accession>
<proteinExistence type="predicted"/>
<reference evidence="1 2" key="1">
    <citation type="journal article" date="2009" name="Stand. Genomic Sci.">
        <title>Complete genome sequence of Desulfotomaculum acetoxidans type strain (5575).</title>
        <authorList>
            <person name="Spring S."/>
            <person name="Lapidus A."/>
            <person name="Schroder M."/>
            <person name="Gleim D."/>
            <person name="Sims D."/>
            <person name="Meincke L."/>
            <person name="Glavina Del Rio T."/>
            <person name="Tice H."/>
            <person name="Copeland A."/>
            <person name="Cheng J.F."/>
            <person name="Lucas S."/>
            <person name="Chen F."/>
            <person name="Nolan M."/>
            <person name="Bruce D."/>
            <person name="Goodwin L."/>
            <person name="Pitluck S."/>
            <person name="Ivanova N."/>
            <person name="Mavromatis K."/>
            <person name="Mikhailova N."/>
            <person name="Pati A."/>
            <person name="Chen A."/>
            <person name="Palaniappan K."/>
            <person name="Land M."/>
            <person name="Hauser L."/>
            <person name="Chang Y.J."/>
            <person name="Jeffries C.D."/>
            <person name="Chain P."/>
            <person name="Saunders E."/>
            <person name="Brettin T."/>
            <person name="Detter J.C."/>
            <person name="Goker M."/>
            <person name="Bristow J."/>
            <person name="Eisen J.A."/>
            <person name="Markowitz V."/>
            <person name="Hugenholtz P."/>
            <person name="Kyrpides N.C."/>
            <person name="Klenk H.P."/>
            <person name="Han C."/>
        </authorList>
    </citation>
    <scope>NUCLEOTIDE SEQUENCE [LARGE SCALE GENOMIC DNA]</scope>
    <source>
        <strain evidence="2">ATCC 49208 / DSM 771 / VKM B-1644</strain>
    </source>
</reference>
<evidence type="ECO:0000313" key="2">
    <source>
        <dbReference type="Proteomes" id="UP000002217"/>
    </source>
</evidence>
<evidence type="ECO:0008006" key="3">
    <source>
        <dbReference type="Google" id="ProtNLM"/>
    </source>
</evidence>
<protein>
    <recommendedName>
        <fullName evidence="3">SipL SPOCS domain-containing protein</fullName>
    </recommendedName>
</protein>
<keyword evidence="2" id="KW-1185">Reference proteome</keyword>
<name>C8VX31_DESAS</name>
<evidence type="ECO:0000313" key="1">
    <source>
        <dbReference type="EMBL" id="ACV62607.1"/>
    </source>
</evidence>
<dbReference type="EMBL" id="CP001720">
    <property type="protein sequence ID" value="ACV62607.1"/>
    <property type="molecule type" value="Genomic_DNA"/>
</dbReference>
<dbReference type="RefSeq" id="WP_015757318.1">
    <property type="nucleotide sequence ID" value="NC_013216.1"/>
</dbReference>
<organism evidence="1 2">
    <name type="scientific">Desulfofarcimen acetoxidans (strain ATCC 49208 / DSM 771 / KCTC 5769 / VKM B-1644 / 5575)</name>
    <name type="common">Desulfotomaculum acetoxidans</name>
    <dbReference type="NCBI Taxonomy" id="485916"/>
    <lineage>
        <taxon>Bacteria</taxon>
        <taxon>Bacillati</taxon>
        <taxon>Bacillota</taxon>
        <taxon>Clostridia</taxon>
        <taxon>Eubacteriales</taxon>
        <taxon>Peptococcaceae</taxon>
        <taxon>Desulfofarcimen</taxon>
    </lineage>
</organism>
<dbReference type="KEGG" id="dae:Dtox_1750"/>